<evidence type="ECO:0000256" key="6">
    <source>
        <dbReference type="ARBA" id="ARBA00022723"/>
    </source>
</evidence>
<comment type="function">
    <text evidence="12">Flavin transferase that catalyzes the transfer of the FMN moiety of FAD and its covalent binding to the hydroxyl group of a threonine residue in a target flavoprotein.</text>
</comment>
<evidence type="ECO:0000256" key="8">
    <source>
        <dbReference type="ARBA" id="ARBA00022842"/>
    </source>
</evidence>
<proteinExistence type="inferred from homology"/>
<evidence type="ECO:0000256" key="7">
    <source>
        <dbReference type="ARBA" id="ARBA00022827"/>
    </source>
</evidence>
<keyword evidence="14" id="KW-1185">Reference proteome</keyword>
<dbReference type="PANTHER" id="PTHR30040:SF2">
    <property type="entry name" value="FAD:PROTEIN FMN TRANSFERASE"/>
    <property type="match status" value="1"/>
</dbReference>
<comment type="catalytic activity">
    <reaction evidence="10 11 12">
        <text>L-threonyl-[protein] + FAD = FMN-L-threonyl-[protein] + AMP + H(+)</text>
        <dbReference type="Rhea" id="RHEA:36847"/>
        <dbReference type="Rhea" id="RHEA-COMP:11060"/>
        <dbReference type="Rhea" id="RHEA-COMP:11061"/>
        <dbReference type="ChEBI" id="CHEBI:15378"/>
        <dbReference type="ChEBI" id="CHEBI:30013"/>
        <dbReference type="ChEBI" id="CHEBI:57692"/>
        <dbReference type="ChEBI" id="CHEBI:74257"/>
        <dbReference type="ChEBI" id="CHEBI:456215"/>
        <dbReference type="EC" id="2.7.1.180"/>
    </reaction>
</comment>
<evidence type="ECO:0000256" key="10">
    <source>
        <dbReference type="ARBA" id="ARBA00048540"/>
    </source>
</evidence>
<dbReference type="GO" id="GO:0016740">
    <property type="term" value="F:transferase activity"/>
    <property type="evidence" value="ECO:0007669"/>
    <property type="project" value="UniProtKB-KW"/>
</dbReference>
<dbReference type="Gene3D" id="3.10.520.10">
    <property type="entry name" value="ApbE-like domains"/>
    <property type="match status" value="1"/>
</dbReference>
<sequence length="355" mass="38861">MRKITMSLLLGLLLLAGCAGGGNSGLREEPYSKESFSLGTYIRIRVYDEDQEGALQPAFDRIDELEDKLTINDEAGASEIDQINQQAGIEPVVVSEDVYSLLKEAANYSEESDGGFNYVIGSITQLWRIGYDDARKPEQSEIDEALKHVDYTKVQFSDEDQTVFLPEADMMIDLGAIAKGYITDEVVATLKEQGVTSAIIDLGGNIYVMGDNPNRDNQLWSVGIQDPNQARGVTIGTIETTNQTIVTSGIYERNLTVGDETFHHIFDSTTGYPYDNDIAGVSIITDQSIDGDALSTLVYSKGIKAGLEYIEKTSDDGTEAVFVSKNGKVYVSEGLEDEFKLNEGSGYTLGNREDL</sequence>
<evidence type="ECO:0000313" key="14">
    <source>
        <dbReference type="Proteomes" id="UP000664601"/>
    </source>
</evidence>
<dbReference type="PANTHER" id="PTHR30040">
    <property type="entry name" value="THIAMINE BIOSYNTHESIS LIPOPROTEIN APBE"/>
    <property type="match status" value="1"/>
</dbReference>
<evidence type="ECO:0000256" key="2">
    <source>
        <dbReference type="ARBA" id="ARBA00011955"/>
    </source>
</evidence>
<keyword evidence="4 11" id="KW-0285">Flavoprotein</keyword>
<evidence type="ECO:0000256" key="4">
    <source>
        <dbReference type="ARBA" id="ARBA00022630"/>
    </source>
</evidence>
<dbReference type="InterPro" id="IPR003374">
    <property type="entry name" value="ApbE-like_sf"/>
</dbReference>
<evidence type="ECO:0000256" key="5">
    <source>
        <dbReference type="ARBA" id="ARBA00022679"/>
    </source>
</evidence>
<comment type="similarity">
    <text evidence="11 12">Belongs to the ApbE family.</text>
</comment>
<dbReference type="EMBL" id="JAFREM010000022">
    <property type="protein sequence ID" value="MBO1307326.1"/>
    <property type="molecule type" value="Genomic_DNA"/>
</dbReference>
<comment type="caution">
    <text evidence="13">The sequence shown here is derived from an EMBL/GenBank/DDBJ whole genome shotgun (WGS) entry which is preliminary data.</text>
</comment>
<name>A0ABS3LCG4_9ENTE</name>
<dbReference type="PIRSF" id="PIRSF006268">
    <property type="entry name" value="ApbE"/>
    <property type="match status" value="1"/>
</dbReference>
<dbReference type="Pfam" id="PF02424">
    <property type="entry name" value="ApbE"/>
    <property type="match status" value="1"/>
</dbReference>
<evidence type="ECO:0000256" key="9">
    <source>
        <dbReference type="ARBA" id="ARBA00031306"/>
    </source>
</evidence>
<organism evidence="13 14">
    <name type="scientific">Candidatus Enterococcus moelleringii</name>
    <dbReference type="NCBI Taxonomy" id="2815325"/>
    <lineage>
        <taxon>Bacteria</taxon>
        <taxon>Bacillati</taxon>
        <taxon>Bacillota</taxon>
        <taxon>Bacilli</taxon>
        <taxon>Lactobacillales</taxon>
        <taxon>Enterococcaceae</taxon>
        <taxon>Enterococcus</taxon>
    </lineage>
</organism>
<comment type="subcellular location">
    <subcellularLocation>
        <location evidence="12">Cell inner membrane</location>
        <topology evidence="12">Lipid-anchor</topology>
        <orientation evidence="12">Periplasmic side</orientation>
    </subcellularLocation>
</comment>
<protein>
    <recommendedName>
        <fullName evidence="3 11">FAD:protein FMN transferase</fullName>
        <ecNumber evidence="2 11">2.7.1.180</ecNumber>
    </recommendedName>
    <alternativeName>
        <fullName evidence="9 11">Flavin transferase</fullName>
    </alternativeName>
</protein>
<gene>
    <name evidence="13" type="ORF">JZO70_14200</name>
</gene>
<keyword evidence="8 11" id="KW-0460">Magnesium</keyword>
<reference evidence="13 14" key="1">
    <citation type="submission" date="2021-03" db="EMBL/GenBank/DDBJ databases">
        <title>Enterococcal diversity collection.</title>
        <authorList>
            <person name="Gilmore M.S."/>
            <person name="Schwartzman J."/>
            <person name="Van Tyne D."/>
            <person name="Martin M."/>
            <person name="Earl A.M."/>
            <person name="Manson A.L."/>
            <person name="Straub T."/>
            <person name="Salamzade R."/>
            <person name="Saavedra J."/>
            <person name="Lebreton F."/>
            <person name="Prichula J."/>
            <person name="Schaufler K."/>
            <person name="Gaca A."/>
            <person name="Sgardioli B."/>
            <person name="Wagenaar J."/>
            <person name="Strong T."/>
        </authorList>
    </citation>
    <scope>NUCLEOTIDE SEQUENCE [LARGE SCALE GENOMIC DNA]</scope>
    <source>
        <strain evidence="13 14">669A</strain>
    </source>
</reference>
<evidence type="ECO:0000313" key="13">
    <source>
        <dbReference type="EMBL" id="MBO1307326.1"/>
    </source>
</evidence>
<feature type="signal peptide" evidence="12">
    <location>
        <begin position="1"/>
        <end position="21"/>
    </location>
</feature>
<comment type="cofactor">
    <cofactor evidence="1 12">
        <name>Mg(2+)</name>
        <dbReference type="ChEBI" id="CHEBI:18420"/>
    </cofactor>
</comment>
<keyword evidence="12" id="KW-0472">Membrane</keyword>
<dbReference type="PROSITE" id="PS51257">
    <property type="entry name" value="PROKAR_LIPOPROTEIN"/>
    <property type="match status" value="1"/>
</dbReference>
<evidence type="ECO:0000256" key="3">
    <source>
        <dbReference type="ARBA" id="ARBA00016337"/>
    </source>
</evidence>
<accession>A0ABS3LCG4</accession>
<dbReference type="SUPFAM" id="SSF143631">
    <property type="entry name" value="ApbE-like"/>
    <property type="match status" value="1"/>
</dbReference>
<dbReference type="InterPro" id="IPR024932">
    <property type="entry name" value="ApbE"/>
</dbReference>
<keyword evidence="12" id="KW-1003">Cell membrane</keyword>
<evidence type="ECO:0000256" key="12">
    <source>
        <dbReference type="RuleBase" id="RU363002"/>
    </source>
</evidence>
<evidence type="ECO:0000256" key="1">
    <source>
        <dbReference type="ARBA" id="ARBA00001946"/>
    </source>
</evidence>
<keyword evidence="12" id="KW-0997">Cell inner membrane</keyword>
<keyword evidence="12" id="KW-0732">Signal</keyword>
<dbReference type="EC" id="2.7.1.180" evidence="2 11"/>
<keyword evidence="7 11" id="KW-0274">FAD</keyword>
<dbReference type="Proteomes" id="UP000664601">
    <property type="component" value="Unassembled WGS sequence"/>
</dbReference>
<keyword evidence="6 11" id="KW-0479">Metal-binding</keyword>
<evidence type="ECO:0000256" key="11">
    <source>
        <dbReference type="PIRNR" id="PIRNR006268"/>
    </source>
</evidence>
<keyword evidence="12" id="KW-0449">Lipoprotein</keyword>
<keyword evidence="5 11" id="KW-0808">Transferase</keyword>
<feature type="chain" id="PRO_5044993337" description="FAD:protein FMN transferase" evidence="12">
    <location>
        <begin position="22"/>
        <end position="355"/>
    </location>
</feature>